<dbReference type="NCBIfam" id="TIGR03493">
    <property type="entry name" value="cellullose_BcsF"/>
    <property type="match status" value="1"/>
</dbReference>
<name>A0A5C7VXM1_AQUAC</name>
<dbReference type="AlphaFoldDB" id="A0A5C7VXM1"/>
<evidence type="ECO:0000313" key="2">
    <source>
        <dbReference type="EMBL" id="TXI29880.1"/>
    </source>
</evidence>
<organism evidence="2 3">
    <name type="scientific">Aquipseudomonas alcaligenes</name>
    <name type="common">Pseudomonas alcaligenes</name>
    <dbReference type="NCBI Taxonomy" id="43263"/>
    <lineage>
        <taxon>Bacteria</taxon>
        <taxon>Pseudomonadati</taxon>
        <taxon>Pseudomonadota</taxon>
        <taxon>Gammaproteobacteria</taxon>
        <taxon>Pseudomonadales</taxon>
        <taxon>Pseudomonadaceae</taxon>
        <taxon>Aquipseudomonas</taxon>
    </lineage>
</organism>
<evidence type="ECO:0000313" key="3">
    <source>
        <dbReference type="Proteomes" id="UP000321110"/>
    </source>
</evidence>
<keyword evidence="1" id="KW-1133">Transmembrane helix</keyword>
<dbReference type="Pfam" id="PF11120">
    <property type="entry name" value="CBP_BcsF"/>
    <property type="match status" value="1"/>
</dbReference>
<protein>
    <submittedName>
        <fullName evidence="2">Cellulose biosynthesis protein BcsF</fullName>
    </submittedName>
</protein>
<gene>
    <name evidence="2" type="primary">bcsF</name>
    <name evidence="2" type="ORF">E6Q69_14235</name>
</gene>
<feature type="transmembrane region" description="Helical" evidence="1">
    <location>
        <begin position="6"/>
        <end position="27"/>
    </location>
</feature>
<dbReference type="EMBL" id="SSFO01000239">
    <property type="protein sequence ID" value="TXI29880.1"/>
    <property type="molecule type" value="Genomic_DNA"/>
</dbReference>
<accession>A0A5C7VXM1</accession>
<keyword evidence="1" id="KW-0812">Transmembrane</keyword>
<comment type="caution">
    <text evidence="2">The sequence shown here is derived from an EMBL/GenBank/DDBJ whole genome shotgun (WGS) entry which is preliminary data.</text>
</comment>
<keyword evidence="1" id="KW-0472">Membrane</keyword>
<reference evidence="2 3" key="1">
    <citation type="submission" date="2018-09" db="EMBL/GenBank/DDBJ databases">
        <title>Metagenome Assembled Genomes from an Advanced Water Purification Facility.</title>
        <authorList>
            <person name="Stamps B.W."/>
            <person name="Spear J.R."/>
        </authorList>
    </citation>
    <scope>NUCLEOTIDE SEQUENCE [LARGE SCALE GENOMIC DNA]</scope>
    <source>
        <strain evidence="2">Bin_52_1</strain>
    </source>
</reference>
<dbReference type="InterPro" id="IPR019995">
    <property type="entry name" value="Cellulose_BcsF/YhjT"/>
</dbReference>
<evidence type="ECO:0000256" key="1">
    <source>
        <dbReference type="SAM" id="Phobius"/>
    </source>
</evidence>
<sequence length="58" mass="6579">MNIAQLMQVVLFSALVTLALVLLGVRLRALVRERLLRRLPPRYLKPAGVRRREEAGNA</sequence>
<dbReference type="Proteomes" id="UP000321110">
    <property type="component" value="Unassembled WGS sequence"/>
</dbReference>
<proteinExistence type="predicted"/>